<reference evidence="2" key="2">
    <citation type="submission" date="2020-11" db="EMBL/GenBank/DDBJ databases">
        <authorList>
            <person name="Cecchin M."/>
            <person name="Marcolungo L."/>
            <person name="Rossato M."/>
            <person name="Girolomoni L."/>
            <person name="Cosentino E."/>
            <person name="Cuine S."/>
            <person name="Li-Beisson Y."/>
            <person name="Delledonne M."/>
            <person name="Ballottari M."/>
        </authorList>
    </citation>
    <scope>NUCLEOTIDE SEQUENCE</scope>
    <source>
        <strain evidence="2">211/11P</strain>
        <tissue evidence="2">Whole cell</tissue>
    </source>
</reference>
<proteinExistence type="predicted"/>
<evidence type="ECO:0000313" key="3">
    <source>
        <dbReference type="Proteomes" id="UP001055712"/>
    </source>
</evidence>
<keyword evidence="3" id="KW-1185">Reference proteome</keyword>
<dbReference type="AlphaFoldDB" id="A0A9D4YVE1"/>
<reference evidence="2" key="1">
    <citation type="journal article" date="2019" name="Plant J.">
        <title>Chlorella vulgaris genome assembly and annotation reveals the molecular basis for metabolic acclimation to high light conditions.</title>
        <authorList>
            <person name="Cecchin M."/>
            <person name="Marcolungo L."/>
            <person name="Rossato M."/>
            <person name="Girolomoni L."/>
            <person name="Cosentino E."/>
            <person name="Cuine S."/>
            <person name="Li-Beisson Y."/>
            <person name="Delledonne M."/>
            <person name="Ballottari M."/>
        </authorList>
    </citation>
    <scope>NUCLEOTIDE SEQUENCE</scope>
    <source>
        <strain evidence="2">211/11P</strain>
    </source>
</reference>
<dbReference type="OrthoDB" id="47330at2759"/>
<evidence type="ECO:0000256" key="1">
    <source>
        <dbReference type="SAM" id="MobiDB-lite"/>
    </source>
</evidence>
<sequence length="69" mass="7431">MPRHFSDFVRNSPLENLRPLGTRTAAPQPRQQYGAAVAPQSYTSGSATAILYPPSQDEQPPEPPVGGRA</sequence>
<feature type="region of interest" description="Disordered" evidence="1">
    <location>
        <begin position="1"/>
        <end position="69"/>
    </location>
</feature>
<protein>
    <submittedName>
        <fullName evidence="2">Uncharacterized protein</fullName>
    </submittedName>
</protein>
<gene>
    <name evidence="2" type="ORF">D9Q98_006513</name>
</gene>
<dbReference type="Proteomes" id="UP001055712">
    <property type="component" value="Unassembled WGS sequence"/>
</dbReference>
<evidence type="ECO:0000313" key="2">
    <source>
        <dbReference type="EMBL" id="KAI3428130.1"/>
    </source>
</evidence>
<comment type="caution">
    <text evidence="2">The sequence shown here is derived from an EMBL/GenBank/DDBJ whole genome shotgun (WGS) entry which is preliminary data.</text>
</comment>
<organism evidence="2 3">
    <name type="scientific">Chlorella vulgaris</name>
    <name type="common">Green alga</name>
    <dbReference type="NCBI Taxonomy" id="3077"/>
    <lineage>
        <taxon>Eukaryota</taxon>
        <taxon>Viridiplantae</taxon>
        <taxon>Chlorophyta</taxon>
        <taxon>core chlorophytes</taxon>
        <taxon>Trebouxiophyceae</taxon>
        <taxon>Chlorellales</taxon>
        <taxon>Chlorellaceae</taxon>
        <taxon>Chlorella clade</taxon>
        <taxon>Chlorella</taxon>
    </lineage>
</organism>
<name>A0A9D4YVE1_CHLVU</name>
<dbReference type="EMBL" id="SIDB01000009">
    <property type="protein sequence ID" value="KAI3428130.1"/>
    <property type="molecule type" value="Genomic_DNA"/>
</dbReference>
<accession>A0A9D4YVE1</accession>